<reference evidence="12 13" key="1">
    <citation type="submission" date="2015-07" db="EMBL/GenBank/DDBJ databases">
        <title>Emmonsia species relationships and genome sequence.</title>
        <authorList>
            <person name="Cuomo C.A."/>
            <person name="Schwartz I.S."/>
            <person name="Kenyon C."/>
            <person name="de Hoog G.S."/>
            <person name="Govender N.P."/>
            <person name="Botha A."/>
            <person name="Moreno L."/>
            <person name="de Vries M."/>
            <person name="Munoz J.F."/>
            <person name="Stielow J.B."/>
        </authorList>
    </citation>
    <scope>NUCLEOTIDE SEQUENCE [LARGE SCALE GENOMIC DNA]</scope>
    <source>
        <strain evidence="12 13">CBS 136260</strain>
    </source>
</reference>
<evidence type="ECO:0000256" key="3">
    <source>
        <dbReference type="ARBA" id="ARBA00011217"/>
    </source>
</evidence>
<name>A0A1B7NYH6_9EURO</name>
<dbReference type="GO" id="GO:0031298">
    <property type="term" value="C:replication fork protection complex"/>
    <property type="evidence" value="ECO:0007669"/>
    <property type="project" value="TreeGrafter"/>
</dbReference>
<dbReference type="GO" id="GO:0000076">
    <property type="term" value="P:DNA replication checkpoint signaling"/>
    <property type="evidence" value="ECO:0007669"/>
    <property type="project" value="UniProtKB-UniRule"/>
</dbReference>
<keyword evidence="13" id="KW-1185">Reference proteome</keyword>
<evidence type="ECO:0000259" key="11">
    <source>
        <dbReference type="Pfam" id="PF07962"/>
    </source>
</evidence>
<evidence type="ECO:0000256" key="10">
    <source>
        <dbReference type="SAM" id="MobiDB-lite"/>
    </source>
</evidence>
<sequence length="346" mass="38030">MEIRRCSADSGRNQTPPAIDDLFDYDAGLDEILRETEVSQNEVTTNPTSKGNNAPADSNGGANLGLDEEIKVAPARRPVAKLDEARLLSPAGIPKLRKKAKTKLKFKGKGHEYSDAMRLLNFYQLWLDDLYPRAKFADGLAMIEKLGHSKRIQIMRKEWIDECKPRICAADRDEEESSITTTQLPAANAAKATYNGTGQDSRADELFPATITNIIQHVSRISPSRDSHDDVNDSTGNQVPSIFGGGGGREKMAEHTFTNNADSDDDLFFRQDRNTDAHANANVPARNVENTPEDDELEALLAEQERGHLSYPEPNAAATMPKGSSSGPPPHDGAFDDLDAMDDYDF</sequence>
<accession>A0A1B7NYH6</accession>
<dbReference type="OrthoDB" id="437078at2759"/>
<keyword evidence="6 9" id="KW-0539">Nucleus</keyword>
<evidence type="ECO:0000256" key="7">
    <source>
        <dbReference type="ARBA" id="ARBA00023306"/>
    </source>
</evidence>
<dbReference type="AlphaFoldDB" id="A0A1B7NYH6"/>
<comment type="similarity">
    <text evidence="2 9">Belongs to the CSM3 family.</text>
</comment>
<feature type="region of interest" description="Disordered" evidence="10">
    <location>
        <begin position="39"/>
        <end position="64"/>
    </location>
</feature>
<evidence type="ECO:0000256" key="8">
    <source>
        <dbReference type="ARBA" id="ARBA00025496"/>
    </source>
</evidence>
<feature type="domain" description="Chromosome segregation in meiosis protein 3" evidence="11">
    <location>
        <begin position="81"/>
        <end position="163"/>
    </location>
</feature>
<evidence type="ECO:0000256" key="9">
    <source>
        <dbReference type="RuleBase" id="RU366049"/>
    </source>
</evidence>
<proteinExistence type="inferred from homology"/>
<feature type="region of interest" description="Disordered" evidence="10">
    <location>
        <begin position="305"/>
        <end position="346"/>
    </location>
</feature>
<evidence type="ECO:0000313" key="12">
    <source>
        <dbReference type="EMBL" id="OAX81793.1"/>
    </source>
</evidence>
<dbReference type="GO" id="GO:0031297">
    <property type="term" value="P:replication fork processing"/>
    <property type="evidence" value="ECO:0007669"/>
    <property type="project" value="UniProtKB-UniRule"/>
</dbReference>
<comment type="function">
    <text evidence="9">Plays an important role in the control of DNA replication and the maintenance of replication fork stability.</text>
</comment>
<protein>
    <recommendedName>
        <fullName evidence="9">Chromosome segregation in meiosis protein</fullName>
    </recommendedName>
</protein>
<feature type="compositionally biased region" description="Polar residues" evidence="10">
    <location>
        <begin position="39"/>
        <end position="56"/>
    </location>
</feature>
<feature type="region of interest" description="Disordered" evidence="10">
    <location>
        <begin position="218"/>
        <end position="253"/>
    </location>
</feature>
<dbReference type="GO" id="GO:0003677">
    <property type="term" value="F:DNA binding"/>
    <property type="evidence" value="ECO:0007669"/>
    <property type="project" value="TreeGrafter"/>
</dbReference>
<feature type="region of interest" description="Disordered" evidence="10">
    <location>
        <begin position="1"/>
        <end position="20"/>
    </location>
</feature>
<dbReference type="PANTHER" id="PTHR13220">
    <property type="entry name" value="TIMELESS INTERACTING-RELATED"/>
    <property type="match status" value="1"/>
</dbReference>
<dbReference type="PANTHER" id="PTHR13220:SF11">
    <property type="entry name" value="TIMELESS-INTERACTING PROTEIN"/>
    <property type="match status" value="1"/>
</dbReference>
<evidence type="ECO:0000256" key="6">
    <source>
        <dbReference type="ARBA" id="ARBA00023242"/>
    </source>
</evidence>
<dbReference type="GO" id="GO:0006974">
    <property type="term" value="P:DNA damage response"/>
    <property type="evidence" value="ECO:0007669"/>
    <property type="project" value="UniProtKB-KW"/>
</dbReference>
<comment type="subunit">
    <text evidence="3">Component of the fork protection complex (FPC) consisting of TOF1 and CSM3.</text>
</comment>
<evidence type="ECO:0000256" key="4">
    <source>
        <dbReference type="ARBA" id="ARBA00022763"/>
    </source>
</evidence>
<comment type="caution">
    <text evidence="12">The sequence shown here is derived from an EMBL/GenBank/DDBJ whole genome shotgun (WGS) entry which is preliminary data.</text>
</comment>
<feature type="compositionally biased region" description="Acidic residues" evidence="10">
    <location>
        <begin position="335"/>
        <end position="346"/>
    </location>
</feature>
<keyword evidence="7 9" id="KW-0131">Cell cycle</keyword>
<keyword evidence="5" id="KW-0236">DNA replication inhibitor</keyword>
<comment type="function">
    <text evidence="8">Forms a fork protection complex (FPC) with TOF1 and which is required for chromosome segregation during meiosis and DNA damage repair. FPC coordinates leading and lagging strand synthesis and moves with the replication fork. FPC stabilizes replication forks in a configuration that is recognized by replication checkpoint sensors.</text>
</comment>
<dbReference type="InterPro" id="IPR040038">
    <property type="entry name" value="TIPIN/Csm3/Swi3"/>
</dbReference>
<evidence type="ECO:0000256" key="5">
    <source>
        <dbReference type="ARBA" id="ARBA00022880"/>
    </source>
</evidence>
<dbReference type="GO" id="GO:0043111">
    <property type="term" value="P:replication fork arrest"/>
    <property type="evidence" value="ECO:0007669"/>
    <property type="project" value="TreeGrafter"/>
</dbReference>
<dbReference type="STRING" id="1658172.A0A1B7NYH6"/>
<dbReference type="InterPro" id="IPR012923">
    <property type="entry name" value="Csm3"/>
</dbReference>
<dbReference type="Proteomes" id="UP000091918">
    <property type="component" value="Unassembled WGS sequence"/>
</dbReference>
<comment type="subcellular location">
    <subcellularLocation>
        <location evidence="1 9">Nucleus</location>
    </subcellularLocation>
</comment>
<evidence type="ECO:0000256" key="2">
    <source>
        <dbReference type="ARBA" id="ARBA00006075"/>
    </source>
</evidence>
<organism evidence="12 13">
    <name type="scientific">Emergomyces africanus</name>
    <dbReference type="NCBI Taxonomy" id="1955775"/>
    <lineage>
        <taxon>Eukaryota</taxon>
        <taxon>Fungi</taxon>
        <taxon>Dikarya</taxon>
        <taxon>Ascomycota</taxon>
        <taxon>Pezizomycotina</taxon>
        <taxon>Eurotiomycetes</taxon>
        <taxon>Eurotiomycetidae</taxon>
        <taxon>Onygenales</taxon>
        <taxon>Ajellomycetaceae</taxon>
        <taxon>Emergomyces</taxon>
    </lineage>
</organism>
<evidence type="ECO:0000313" key="13">
    <source>
        <dbReference type="Proteomes" id="UP000091918"/>
    </source>
</evidence>
<dbReference type="EMBL" id="LGUA01000406">
    <property type="protein sequence ID" value="OAX81793.1"/>
    <property type="molecule type" value="Genomic_DNA"/>
</dbReference>
<gene>
    <name evidence="12" type="ORF">ACJ72_03860</name>
</gene>
<dbReference type="Pfam" id="PF07962">
    <property type="entry name" value="Swi3"/>
    <property type="match status" value="1"/>
</dbReference>
<keyword evidence="4 9" id="KW-0227">DNA damage</keyword>
<evidence type="ECO:0000256" key="1">
    <source>
        <dbReference type="ARBA" id="ARBA00004123"/>
    </source>
</evidence>